<keyword evidence="1 2" id="KW-0690">Ribosome biogenesis</keyword>
<protein>
    <recommendedName>
        <fullName evidence="2">Ribosome-binding factor A</fullName>
    </recommendedName>
</protein>
<reference evidence="4 5" key="1">
    <citation type="submission" date="2016-10" db="EMBL/GenBank/DDBJ databases">
        <title>The whole genome sequencing and assembly of B. asteroides DSM 20089 strain.</title>
        <authorList>
            <person name="Lee Y.-J."/>
            <person name="Park M.-K."/>
            <person name="Yi H."/>
            <person name="Bahn Y.-S."/>
            <person name="Kim J.F."/>
            <person name="Lee D.-W."/>
        </authorList>
    </citation>
    <scope>NUCLEOTIDE SEQUENCE [LARGE SCALE GENOMIC DNA]</scope>
    <source>
        <strain evidence="4 5">DSM 20089</strain>
    </source>
</reference>
<gene>
    <name evidence="2" type="primary">rbfA</name>
    <name evidence="4" type="ORF">BA20089_05865</name>
</gene>
<dbReference type="Pfam" id="PF02033">
    <property type="entry name" value="RBFA"/>
    <property type="match status" value="1"/>
</dbReference>
<dbReference type="NCBIfam" id="TIGR00082">
    <property type="entry name" value="rbfA"/>
    <property type="match status" value="1"/>
</dbReference>
<name>A0AAD0AES3_9BIFI</name>
<organism evidence="4 5">
    <name type="scientific">Bifidobacterium asteroides DSM 20089</name>
    <dbReference type="NCBI Taxonomy" id="1437594"/>
    <lineage>
        <taxon>Bacteria</taxon>
        <taxon>Bacillati</taxon>
        <taxon>Actinomycetota</taxon>
        <taxon>Actinomycetes</taxon>
        <taxon>Bifidobacteriales</taxon>
        <taxon>Bifidobacteriaceae</taxon>
        <taxon>Bifidobacterium</taxon>
    </lineage>
</organism>
<dbReference type="PANTHER" id="PTHR33515">
    <property type="entry name" value="RIBOSOME-BINDING FACTOR A, CHLOROPLASTIC-RELATED"/>
    <property type="match status" value="1"/>
</dbReference>
<dbReference type="GO" id="GO:0030490">
    <property type="term" value="P:maturation of SSU-rRNA"/>
    <property type="evidence" value="ECO:0007669"/>
    <property type="project" value="UniProtKB-UniRule"/>
</dbReference>
<dbReference type="RefSeq" id="WP_033510894.1">
    <property type="nucleotide sequence ID" value="NZ_CP017696.1"/>
</dbReference>
<comment type="similarity">
    <text evidence="2">Belongs to the RbfA family.</text>
</comment>
<feature type="region of interest" description="Disordered" evidence="3">
    <location>
        <begin position="127"/>
        <end position="168"/>
    </location>
</feature>
<dbReference type="EMBL" id="CP017696">
    <property type="protein sequence ID" value="ATO41701.1"/>
    <property type="molecule type" value="Genomic_DNA"/>
</dbReference>
<sequence>MMGENPRAVRIAALIQRVVASALESQMHDKRLAGVTVTEVRVTNDLQIAKIYWTQLGRSGHEAGERKRAQQALRQASGRLRTLVGARAGLRLTPTLRFIYDEVPAEATEIEDVLTAARHRDEAMAKARVNASYAGDPDPYRHDDEKETDGSDSVPGEPAAEDADEADR</sequence>
<comment type="subunit">
    <text evidence="2">Monomer. Binds 30S ribosomal subunits, but not 50S ribosomal subunits or 70S ribosomes.</text>
</comment>
<dbReference type="InterPro" id="IPR023799">
    <property type="entry name" value="RbfA_dom_sf"/>
</dbReference>
<feature type="compositionally biased region" description="Acidic residues" evidence="3">
    <location>
        <begin position="159"/>
        <end position="168"/>
    </location>
</feature>
<dbReference type="InterPro" id="IPR020053">
    <property type="entry name" value="Ribosome-bd_factorA_CS"/>
</dbReference>
<dbReference type="InterPro" id="IPR000238">
    <property type="entry name" value="RbfA"/>
</dbReference>
<feature type="compositionally biased region" description="Basic and acidic residues" evidence="3">
    <location>
        <begin position="138"/>
        <end position="149"/>
    </location>
</feature>
<dbReference type="SUPFAM" id="SSF89919">
    <property type="entry name" value="Ribosome-binding factor A, RbfA"/>
    <property type="match status" value="1"/>
</dbReference>
<comment type="function">
    <text evidence="2">One of several proteins that assist in the late maturation steps of the functional core of the 30S ribosomal subunit. Associates with free 30S ribosomal subunits (but not with 30S subunits that are part of 70S ribosomes or polysomes). Required for efficient processing of 16S rRNA. May interact with the 5'-terminal helix region of 16S rRNA.</text>
</comment>
<dbReference type="GeneID" id="93050901"/>
<keyword evidence="2" id="KW-0963">Cytoplasm</keyword>
<dbReference type="AlphaFoldDB" id="A0AAD0AES3"/>
<dbReference type="PROSITE" id="PS01319">
    <property type="entry name" value="RBFA"/>
    <property type="match status" value="1"/>
</dbReference>
<dbReference type="GO" id="GO:0043024">
    <property type="term" value="F:ribosomal small subunit binding"/>
    <property type="evidence" value="ECO:0007669"/>
    <property type="project" value="TreeGrafter"/>
</dbReference>
<evidence type="ECO:0000313" key="4">
    <source>
        <dbReference type="EMBL" id="ATO41701.1"/>
    </source>
</evidence>
<comment type="subcellular location">
    <subcellularLocation>
        <location evidence="2">Cytoplasm</location>
    </subcellularLocation>
</comment>
<dbReference type="HAMAP" id="MF_00003">
    <property type="entry name" value="RbfA"/>
    <property type="match status" value="1"/>
</dbReference>
<evidence type="ECO:0000256" key="3">
    <source>
        <dbReference type="SAM" id="MobiDB-lite"/>
    </source>
</evidence>
<dbReference type="InterPro" id="IPR015946">
    <property type="entry name" value="KH_dom-like_a/b"/>
</dbReference>
<accession>A0AAD0AES3</accession>
<dbReference type="Proteomes" id="UP000224056">
    <property type="component" value="Chromosome"/>
</dbReference>
<proteinExistence type="inferred from homology"/>
<dbReference type="GO" id="GO:0005829">
    <property type="term" value="C:cytosol"/>
    <property type="evidence" value="ECO:0007669"/>
    <property type="project" value="TreeGrafter"/>
</dbReference>
<evidence type="ECO:0000313" key="5">
    <source>
        <dbReference type="Proteomes" id="UP000224056"/>
    </source>
</evidence>
<evidence type="ECO:0000256" key="2">
    <source>
        <dbReference type="HAMAP-Rule" id="MF_00003"/>
    </source>
</evidence>
<dbReference type="PANTHER" id="PTHR33515:SF1">
    <property type="entry name" value="RIBOSOME-BINDING FACTOR A, CHLOROPLASTIC-RELATED"/>
    <property type="match status" value="1"/>
</dbReference>
<evidence type="ECO:0000256" key="1">
    <source>
        <dbReference type="ARBA" id="ARBA00022517"/>
    </source>
</evidence>
<dbReference type="Gene3D" id="3.30.300.20">
    <property type="match status" value="1"/>
</dbReference>